<reference evidence="5" key="1">
    <citation type="submission" date="2017-05" db="EMBL/GenBank/DDBJ databases">
        <title>Streptomyces olivochromogenes NBRC 3561 whole genome shotgun sequence.</title>
        <authorList>
            <person name="Dohra H."/>
            <person name="Kodani S."/>
        </authorList>
    </citation>
    <scope>NUCLEOTIDE SEQUENCE [LARGE SCALE GENOMIC DNA]</scope>
    <source>
        <strain evidence="5">NBRC 3561</strain>
    </source>
</reference>
<dbReference type="CDD" id="cd05233">
    <property type="entry name" value="SDR_c"/>
    <property type="match status" value="1"/>
</dbReference>
<keyword evidence="5" id="KW-1185">Reference proteome</keyword>
<dbReference type="Proteomes" id="UP000217446">
    <property type="component" value="Unassembled WGS sequence"/>
</dbReference>
<comment type="similarity">
    <text evidence="1">Belongs to the short-chain dehydrogenases/reductases (SDR) family.</text>
</comment>
<dbReference type="GO" id="GO:0016616">
    <property type="term" value="F:oxidoreductase activity, acting on the CH-OH group of donors, NAD or NADP as acceptor"/>
    <property type="evidence" value="ECO:0007669"/>
    <property type="project" value="UniProtKB-ARBA"/>
</dbReference>
<sequence length="249" mass="26298">MNRLDGKVAVVTGGSSGIGFATAQQFVEEGAFVFITGRRRPELDKAKDEIGRNVTTVQGDVSVSADLDRLFRTVAEDKGKIDVVVANSGLVDPQVFGRITEASFDRTFNVNARGTLFTAQKALPLMNDGGSVILVGSIAGRIGVEGYTTYSATKAALRSYARTWTKELKGRGIRVNVLSPGPIDTPIMDSQADSKEGVEAIKEAFASVIPLGRMGRPEEVAAAAVFLASDESSFCAGMELTVDGGMAQV</sequence>
<evidence type="ECO:0000313" key="4">
    <source>
        <dbReference type="EMBL" id="GAX54854.1"/>
    </source>
</evidence>
<dbReference type="SUPFAM" id="SSF51735">
    <property type="entry name" value="NAD(P)-binding Rossmann-fold domains"/>
    <property type="match status" value="1"/>
</dbReference>
<dbReference type="InterPro" id="IPR002347">
    <property type="entry name" value="SDR_fam"/>
</dbReference>
<gene>
    <name evidence="4" type="ORF">SO3561_06407</name>
</gene>
<dbReference type="EMBL" id="BDQI01000016">
    <property type="protein sequence ID" value="GAX54854.1"/>
    <property type="molecule type" value="Genomic_DNA"/>
</dbReference>
<dbReference type="PRINTS" id="PR00081">
    <property type="entry name" value="GDHRDH"/>
</dbReference>
<accession>A0A250VL87</accession>
<evidence type="ECO:0000259" key="3">
    <source>
        <dbReference type="SMART" id="SM00822"/>
    </source>
</evidence>
<dbReference type="NCBIfam" id="NF005559">
    <property type="entry name" value="PRK07231.1"/>
    <property type="match status" value="1"/>
</dbReference>
<comment type="caution">
    <text evidence="4">The sequence shown here is derived from an EMBL/GenBank/DDBJ whole genome shotgun (WGS) entry which is preliminary data.</text>
</comment>
<dbReference type="AlphaFoldDB" id="A0A250VL87"/>
<dbReference type="InterPro" id="IPR057326">
    <property type="entry name" value="KR_dom"/>
</dbReference>
<dbReference type="PANTHER" id="PTHR42760:SF133">
    <property type="entry name" value="3-OXOACYL-[ACYL-CARRIER-PROTEIN] REDUCTASE"/>
    <property type="match status" value="1"/>
</dbReference>
<dbReference type="InterPro" id="IPR036291">
    <property type="entry name" value="NAD(P)-bd_dom_sf"/>
</dbReference>
<dbReference type="PANTHER" id="PTHR42760">
    <property type="entry name" value="SHORT-CHAIN DEHYDROGENASES/REDUCTASES FAMILY MEMBER"/>
    <property type="match status" value="1"/>
</dbReference>
<organism evidence="4 5">
    <name type="scientific">Streptomyces olivochromogenes</name>
    <dbReference type="NCBI Taxonomy" id="1963"/>
    <lineage>
        <taxon>Bacteria</taxon>
        <taxon>Bacillati</taxon>
        <taxon>Actinomycetota</taxon>
        <taxon>Actinomycetes</taxon>
        <taxon>Kitasatosporales</taxon>
        <taxon>Streptomycetaceae</taxon>
        <taxon>Streptomyces</taxon>
    </lineage>
</organism>
<dbReference type="GO" id="GO:0048038">
    <property type="term" value="F:quinone binding"/>
    <property type="evidence" value="ECO:0007669"/>
    <property type="project" value="TreeGrafter"/>
</dbReference>
<dbReference type="Gene3D" id="3.40.50.720">
    <property type="entry name" value="NAD(P)-binding Rossmann-like Domain"/>
    <property type="match status" value="1"/>
</dbReference>
<dbReference type="PRINTS" id="PR00080">
    <property type="entry name" value="SDRFAMILY"/>
</dbReference>
<protein>
    <submittedName>
        <fullName evidence="4">Oxidoreductase</fullName>
    </submittedName>
</protein>
<dbReference type="GO" id="GO:0006633">
    <property type="term" value="P:fatty acid biosynthetic process"/>
    <property type="evidence" value="ECO:0007669"/>
    <property type="project" value="TreeGrafter"/>
</dbReference>
<feature type="domain" description="Ketoreductase" evidence="3">
    <location>
        <begin position="7"/>
        <end position="186"/>
    </location>
</feature>
<dbReference type="Pfam" id="PF13561">
    <property type="entry name" value="adh_short_C2"/>
    <property type="match status" value="1"/>
</dbReference>
<evidence type="ECO:0000256" key="2">
    <source>
        <dbReference type="ARBA" id="ARBA00023002"/>
    </source>
</evidence>
<evidence type="ECO:0000313" key="5">
    <source>
        <dbReference type="Proteomes" id="UP000217446"/>
    </source>
</evidence>
<dbReference type="RefSeq" id="WP_067375049.1">
    <property type="nucleotide sequence ID" value="NZ_BDQI01000016.1"/>
</dbReference>
<evidence type="ECO:0000256" key="1">
    <source>
        <dbReference type="ARBA" id="ARBA00006484"/>
    </source>
</evidence>
<keyword evidence="2" id="KW-0560">Oxidoreductase</keyword>
<dbReference type="STRING" id="1963.AQJ27_29120"/>
<dbReference type="SMART" id="SM00822">
    <property type="entry name" value="PKS_KR"/>
    <property type="match status" value="1"/>
</dbReference>
<name>A0A250VL87_STROL</name>
<proteinExistence type="inferred from homology"/>
<dbReference type="FunFam" id="3.40.50.720:FF:000084">
    <property type="entry name" value="Short-chain dehydrogenase reductase"/>
    <property type="match status" value="1"/>
</dbReference>